<evidence type="ECO:0000259" key="2">
    <source>
        <dbReference type="Pfam" id="PF13649"/>
    </source>
</evidence>
<reference evidence="3 4" key="1">
    <citation type="journal article" date="2011" name="PLoS Pathog.">
        <title>Endophytic Life Strategies Decoded by Genome and Transcriptome Analyses of the Mutualistic Root Symbiont Piriformospora indica.</title>
        <authorList>
            <person name="Zuccaro A."/>
            <person name="Lahrmann U."/>
            <person name="Guldener U."/>
            <person name="Langen G."/>
            <person name="Pfiffi S."/>
            <person name="Biedenkopf D."/>
            <person name="Wong P."/>
            <person name="Samans B."/>
            <person name="Grimm C."/>
            <person name="Basiewicz M."/>
            <person name="Murat C."/>
            <person name="Martin F."/>
            <person name="Kogel K.H."/>
        </authorList>
    </citation>
    <scope>NUCLEOTIDE SEQUENCE [LARGE SCALE GENOMIC DNA]</scope>
    <source>
        <strain evidence="3 4">DSM 11827</strain>
    </source>
</reference>
<evidence type="ECO:0000313" key="3">
    <source>
        <dbReference type="EMBL" id="CCA68998.1"/>
    </source>
</evidence>
<keyword evidence="4" id="KW-1185">Reference proteome</keyword>
<sequence length="996" mass="108841">MNRPSLSKRPAQSSSSPSKPSLESSVYAKLHDALALLPQRRSSPTKPTSSTQAIRKSPFSIFSSSRHKQSASSPAQLSSQQVGKPVPPQKPVPTTPPPVPPKSAPASRTVTPMALAAIPATVASTPLPSQSQPSQPSKSRPTIPFIRSSTLMQPTAASSARLRPAVSSPSPSSASTIRASTHTRTLSKSRPEPPSTPLSPTASSPSTSADGKTPTLISSRSRMSPSPTHELKASSPTLLSRPRPAHRTPTSPPPSAFPIKSAAIPPRSLPRKRSKTFPDPSDPAAPVPPPSQTASRSMNTANRIIEAFEPSPRMNDAPEPFSPRSKSTSPIPIRPPRPSQDTDFRLIPSSSRASASHRIVPSTSSIEAAASRPRPIASSLNDRSNAARGVAPLSTSAPNGRSSLDRGLPPPPRKAVSPTLTSTGAAAQKRRLARPILQPIQTTPITSKNVSTNAVKPPSPVTPDTQPSSPSPRTPAPYVDAMSASAYLTSDDETKPKRRPGLKNIFRRPMAQQQRPDSMISAATLTSAVSYSGTSAVAYSSPPRPQLPQKGPGTFGDVMEEDEMPMCSMQTRRGILRHGHPVADVPYPISFEEMVLQGEKHTHELLSTVCQQKAFHFTPMENFAKLKNILDLGCGRGIWLAEAAKECKHANLVGFDLVDVFMKPNELRNKHGLNESQMARIEFVQGNFFNTLPFPADHFDYIRLAFLELAIPEPKWVPLLKEAWRVLRPGGNLEVIIESQLFPTVWSYDKLPVQTALEEEFNAMLEKRNIPPPTNIGEKMYFDAHARVKTHQHVSIRIAPRSAGRSSLDGPASPRNFGSMRSMHSPWSSEPLMSSGMVSPPPFGRPSLDRSGSSLDVLPPAGQVVTSKTCTVPGIIIAPDTFIPVSEEMLYAYASHSALILNATRLASFSDKYPDASLDDYQEEWREHWERYWQYERTNRLRLGFRMNQFDDDDDIVPAAPSRGRWRWEKCDDDLERPLEIRRFRAWSLTKPMTSR</sequence>
<feature type="domain" description="Methyltransferase" evidence="2">
    <location>
        <begin position="629"/>
        <end position="731"/>
    </location>
</feature>
<proteinExistence type="predicted"/>
<evidence type="ECO:0000256" key="1">
    <source>
        <dbReference type="SAM" id="MobiDB-lite"/>
    </source>
</evidence>
<dbReference type="CDD" id="cd02440">
    <property type="entry name" value="AdoMet_MTases"/>
    <property type="match status" value="1"/>
</dbReference>
<feature type="compositionally biased region" description="Low complexity" evidence="1">
    <location>
        <begin position="156"/>
        <end position="180"/>
    </location>
</feature>
<feature type="compositionally biased region" description="Low complexity" evidence="1">
    <location>
        <begin position="368"/>
        <end position="379"/>
    </location>
</feature>
<feature type="compositionally biased region" description="Low complexity" evidence="1">
    <location>
        <begin position="70"/>
        <end position="84"/>
    </location>
</feature>
<dbReference type="STRING" id="1109443.G4TCE4"/>
<dbReference type="Gene3D" id="3.40.50.150">
    <property type="entry name" value="Vaccinia Virus protein VP39"/>
    <property type="match status" value="1"/>
</dbReference>
<feature type="compositionally biased region" description="Pro residues" evidence="1">
    <location>
        <begin position="280"/>
        <end position="291"/>
    </location>
</feature>
<feature type="region of interest" description="Disordered" evidence="1">
    <location>
        <begin position="802"/>
        <end position="825"/>
    </location>
</feature>
<dbReference type="PANTHER" id="PTHR45725">
    <property type="entry name" value="FORMIN HOMOLOGY 2 FAMILY MEMBER"/>
    <property type="match status" value="1"/>
</dbReference>
<feature type="compositionally biased region" description="Low complexity" evidence="1">
    <location>
        <begin position="124"/>
        <end position="141"/>
    </location>
</feature>
<feature type="compositionally biased region" description="Polar residues" evidence="1">
    <location>
        <begin position="393"/>
        <end position="402"/>
    </location>
</feature>
<dbReference type="OMA" id="TIRASTH"/>
<dbReference type="AlphaFoldDB" id="G4TCE4"/>
<feature type="region of interest" description="Disordered" evidence="1">
    <location>
        <begin position="489"/>
        <end position="516"/>
    </location>
</feature>
<feature type="compositionally biased region" description="Polar residues" evidence="1">
    <location>
        <begin position="439"/>
        <end position="454"/>
    </location>
</feature>
<dbReference type="Proteomes" id="UP000007148">
    <property type="component" value="Unassembled WGS sequence"/>
</dbReference>
<organism evidence="3 4">
    <name type="scientific">Serendipita indica (strain DSM 11827)</name>
    <name type="common">Root endophyte fungus</name>
    <name type="synonym">Piriformospora indica</name>
    <dbReference type="NCBI Taxonomy" id="1109443"/>
    <lineage>
        <taxon>Eukaryota</taxon>
        <taxon>Fungi</taxon>
        <taxon>Dikarya</taxon>
        <taxon>Basidiomycota</taxon>
        <taxon>Agaricomycotina</taxon>
        <taxon>Agaricomycetes</taxon>
        <taxon>Sebacinales</taxon>
        <taxon>Serendipitaceae</taxon>
        <taxon>Serendipita</taxon>
    </lineage>
</organism>
<dbReference type="InterPro" id="IPR041698">
    <property type="entry name" value="Methyltransf_25"/>
</dbReference>
<dbReference type="InParanoid" id="G4TCE4"/>
<dbReference type="SUPFAM" id="SSF53335">
    <property type="entry name" value="S-adenosyl-L-methionine-dependent methyltransferases"/>
    <property type="match status" value="1"/>
</dbReference>
<feature type="compositionally biased region" description="Polar residues" evidence="1">
    <location>
        <begin position="215"/>
        <end position="227"/>
    </location>
</feature>
<feature type="region of interest" description="Disordered" evidence="1">
    <location>
        <begin position="1"/>
        <end position="477"/>
    </location>
</feature>
<dbReference type="InterPro" id="IPR029063">
    <property type="entry name" value="SAM-dependent_MTases_sf"/>
</dbReference>
<dbReference type="OrthoDB" id="2013972at2759"/>
<dbReference type="Pfam" id="PF13649">
    <property type="entry name" value="Methyltransf_25"/>
    <property type="match status" value="1"/>
</dbReference>
<comment type="caution">
    <text evidence="3">The sequence shown here is derived from an EMBL/GenBank/DDBJ whole genome shotgun (WGS) entry which is preliminary data.</text>
</comment>
<feature type="compositionally biased region" description="Pro residues" evidence="1">
    <location>
        <begin position="85"/>
        <end position="103"/>
    </location>
</feature>
<dbReference type="HOGENOM" id="CLU_300543_0_0_1"/>
<feature type="compositionally biased region" description="Low complexity" evidence="1">
    <location>
        <begin position="322"/>
        <end position="331"/>
    </location>
</feature>
<dbReference type="EMBL" id="CAFZ01000044">
    <property type="protein sequence ID" value="CCA68998.1"/>
    <property type="molecule type" value="Genomic_DNA"/>
</dbReference>
<name>G4TCE4_SERID</name>
<gene>
    <name evidence="3" type="ORF">PIIN_02858</name>
</gene>
<accession>G4TCE4</accession>
<dbReference type="InterPro" id="IPR051425">
    <property type="entry name" value="Formin_Homology"/>
</dbReference>
<feature type="compositionally biased region" description="Low complexity" evidence="1">
    <location>
        <begin position="38"/>
        <end position="52"/>
    </location>
</feature>
<feature type="compositionally biased region" description="Low complexity" evidence="1">
    <location>
        <begin position="1"/>
        <end position="25"/>
    </location>
</feature>
<feature type="compositionally biased region" description="Polar residues" evidence="1">
    <location>
        <begin position="292"/>
        <end position="302"/>
    </location>
</feature>
<evidence type="ECO:0000313" key="4">
    <source>
        <dbReference type="Proteomes" id="UP000007148"/>
    </source>
</evidence>
<dbReference type="eggNOG" id="ENOG502RRD0">
    <property type="taxonomic scope" value="Eukaryota"/>
</dbReference>
<protein>
    <submittedName>
        <fullName evidence="3">Related to proteophosphoglycan ppg4-Leishmania major strain Friedlin</fullName>
    </submittedName>
</protein>
<feature type="compositionally biased region" description="Low complexity" evidence="1">
    <location>
        <begin position="198"/>
        <end position="208"/>
    </location>
</feature>